<keyword evidence="2" id="KW-1185">Reference proteome</keyword>
<protein>
    <submittedName>
        <fullName evidence="1">Uncharacterized protein</fullName>
    </submittedName>
</protein>
<dbReference type="Proteomes" id="UP000714618">
    <property type="component" value="Unassembled WGS sequence"/>
</dbReference>
<dbReference type="OrthoDB" id="3908986at2759"/>
<gene>
    <name evidence="1" type="ORF">AWRI4233_LOCUS6228</name>
</gene>
<comment type="caution">
    <text evidence="1">The sequence shown here is derived from an EMBL/GenBank/DDBJ whole genome shotgun (WGS) entry which is preliminary data.</text>
</comment>
<dbReference type="EMBL" id="CAIJEO010000008">
    <property type="protein sequence ID" value="CAD0097404.1"/>
    <property type="molecule type" value="Genomic_DNA"/>
</dbReference>
<reference evidence="1" key="1">
    <citation type="submission" date="2020-06" db="EMBL/GenBank/DDBJ databases">
        <authorList>
            <person name="Onetto C."/>
        </authorList>
    </citation>
    <scope>NUCLEOTIDE SEQUENCE</scope>
</reference>
<evidence type="ECO:0000313" key="1">
    <source>
        <dbReference type="EMBL" id="CAD0097404.1"/>
    </source>
</evidence>
<evidence type="ECO:0000313" key="2">
    <source>
        <dbReference type="Proteomes" id="UP000714618"/>
    </source>
</evidence>
<proteinExistence type="predicted"/>
<name>A0A9N8JZY5_9PEZI</name>
<accession>A0A9N8JZY5</accession>
<dbReference type="AlphaFoldDB" id="A0A9N8JZY5"/>
<organism evidence="1 2">
    <name type="scientific">Aureobasidium mustum</name>
    <dbReference type="NCBI Taxonomy" id="2773714"/>
    <lineage>
        <taxon>Eukaryota</taxon>
        <taxon>Fungi</taxon>
        <taxon>Dikarya</taxon>
        <taxon>Ascomycota</taxon>
        <taxon>Pezizomycotina</taxon>
        <taxon>Dothideomycetes</taxon>
        <taxon>Dothideomycetidae</taxon>
        <taxon>Dothideales</taxon>
        <taxon>Saccotheciaceae</taxon>
        <taxon>Aureobasidium</taxon>
    </lineage>
</organism>
<sequence>MPHQYNQNMFPRVEGLDFLSSEDVDEAFEIIEEEKFWLIREYYDLINRMETTEARRVFNPDHTVNWLMLYLTREVMSNINQLIDNWNVFIDLREIEMSGKIIMSEMSIEQAAEARDIDELYADRLRDLYTLAKREWAREFRSYMIILTWQQAIFNATAGIV</sequence>